<sequence>MASNAVLELQPTSFEGLMEALREVNRVMFSPERFLKVFSMDQQTFATRAHVHRNTVRNAPESEKIQAYIRDAVRVLRAVTDMGTDMTKAIFWFKNEPLSTFDYRTPEEVVSDGRTEQLIAFLQSWEAGSQG</sequence>
<evidence type="ECO:0000313" key="1">
    <source>
        <dbReference type="EMBL" id="NWC79356.1"/>
    </source>
</evidence>
<protein>
    <submittedName>
        <fullName evidence="1">DUF2384 domain-containing protein</fullName>
    </submittedName>
</protein>
<evidence type="ECO:0000313" key="4">
    <source>
        <dbReference type="Proteomes" id="UP000542695"/>
    </source>
</evidence>
<dbReference type="RefSeq" id="WP_046784575.1">
    <property type="nucleotide sequence ID" value="NZ_JABTYF010000004.1"/>
</dbReference>
<dbReference type="Proteomes" id="UP000542695">
    <property type="component" value="Unassembled WGS sequence"/>
</dbReference>
<gene>
    <name evidence="1" type="ORF">HX798_03535</name>
    <name evidence="2" type="ORF">NCTC7914_02154</name>
</gene>
<dbReference type="EMBL" id="JACARV010000009">
    <property type="protein sequence ID" value="NWC79356.1"/>
    <property type="molecule type" value="Genomic_DNA"/>
</dbReference>
<dbReference type="EMBL" id="UGUY01000001">
    <property type="protein sequence ID" value="SUD68029.1"/>
    <property type="molecule type" value="Genomic_DNA"/>
</dbReference>
<proteinExistence type="predicted"/>
<dbReference type="AlphaFoldDB" id="A0A379KKE9"/>
<accession>A0A379KKE9</accession>
<evidence type="ECO:0000313" key="2">
    <source>
        <dbReference type="EMBL" id="SUD68029.1"/>
    </source>
</evidence>
<organism evidence="2 3">
    <name type="scientific">Pseudomonas putida</name>
    <name type="common">Arthrobacter siderocapsulatus</name>
    <dbReference type="NCBI Taxonomy" id="303"/>
    <lineage>
        <taxon>Bacteria</taxon>
        <taxon>Pseudomonadati</taxon>
        <taxon>Pseudomonadota</taxon>
        <taxon>Gammaproteobacteria</taxon>
        <taxon>Pseudomonadales</taxon>
        <taxon>Pseudomonadaceae</taxon>
        <taxon>Pseudomonas</taxon>
    </lineage>
</organism>
<name>A0A379KKE9_PSEPU</name>
<dbReference type="Proteomes" id="UP000254602">
    <property type="component" value="Unassembled WGS sequence"/>
</dbReference>
<reference evidence="2 3" key="1">
    <citation type="submission" date="2018-06" db="EMBL/GenBank/DDBJ databases">
        <authorList>
            <consortium name="Pathogen Informatics"/>
            <person name="Doyle S."/>
        </authorList>
    </citation>
    <scope>NUCLEOTIDE SEQUENCE [LARGE SCALE GENOMIC DNA]</scope>
    <source>
        <strain evidence="2 3">NCTC7914</strain>
    </source>
</reference>
<reference evidence="1 4" key="2">
    <citation type="submission" date="2020-04" db="EMBL/GenBank/DDBJ databases">
        <title>Molecular characterization of pseudomonads from Agaricus bisporus reveal novel blotch 2 pathogens in Western Europe.</title>
        <authorList>
            <person name="Taparia T."/>
            <person name="Krijger M."/>
            <person name="Haynes E."/>
            <person name="Elpinstone J.G."/>
            <person name="Noble R."/>
            <person name="Van Der Wolf J."/>
        </authorList>
    </citation>
    <scope>NUCLEOTIDE SEQUENCE [LARGE SCALE GENOMIC DNA]</scope>
    <source>
        <strain evidence="1 4">P7765</strain>
    </source>
</reference>
<evidence type="ECO:0000313" key="3">
    <source>
        <dbReference type="Proteomes" id="UP000254602"/>
    </source>
</evidence>